<evidence type="ECO:0000256" key="4">
    <source>
        <dbReference type="ARBA" id="ARBA00022833"/>
    </source>
</evidence>
<dbReference type="Proteomes" id="UP000615446">
    <property type="component" value="Unassembled WGS sequence"/>
</dbReference>
<reference evidence="8" key="1">
    <citation type="submission" date="2019-10" db="EMBL/GenBank/DDBJ databases">
        <title>Conservation and host-specific expression of non-tandemly repeated heterogenous ribosome RNA gene in arbuscular mycorrhizal fungi.</title>
        <authorList>
            <person name="Maeda T."/>
            <person name="Kobayashi Y."/>
            <person name="Nakagawa T."/>
            <person name="Ezawa T."/>
            <person name="Yamaguchi K."/>
            <person name="Bino T."/>
            <person name="Nishimoto Y."/>
            <person name="Shigenobu S."/>
            <person name="Kawaguchi M."/>
        </authorList>
    </citation>
    <scope>NUCLEOTIDE SEQUENCE</scope>
    <source>
        <strain evidence="8">HR1</strain>
    </source>
</reference>
<accession>A0A8H3M7Y1</accession>
<dbReference type="InterPro" id="IPR008906">
    <property type="entry name" value="HATC_C_dom"/>
</dbReference>
<evidence type="ECO:0000313" key="8">
    <source>
        <dbReference type="EMBL" id="GES99730.1"/>
    </source>
</evidence>
<sequence>MGKEKHNFREFFYLCAPDNPKANKKAVCFSCIRKYTLITAITKPECFVSNKAILCRNHLKKCENFASEYSEDEKQEILSRKVPEDAKKNKEKQIVTNLNTEERNMGSGVETNNMSSIITKQQNLSGFVSWPMSKKDVSHFENLILLMMVSNGLSFTFLENKETQDVFRCIAPTLKLPGRKAISDRVLSTSANQLTESIVAQAKADIIGVTAAFDGWTNIKQEHLFGVVFITSSGKTLIWGAKDISDQRSKTEDVKALIKSLMNNAESKQIKINCFVSDSAEEYAAARRQLRIEYPNKIFLPCMAHQMNLVVGDIFKESLQYRKASKDAVRLVSYFHSSTYFIGLLRNEQMSCYGQTIALITPGETRWNSYYFCFHSVLKTEAALKALITKCSPERIGTPSTSRTGLSRQRYRTNMNNNENNYKNLPPDVIEIVNNVEFWIQLYELQNLLLPLCGALNKLQKDVARLYEIILCFGWIIKIFSSHENEEFGNCMVARLESRWAKWEQPLLLLSIILHPKHRISKFKSSAQKVSYAYFGQWLIYYYQAWFNEMPKSILWEYLSYQRKNFPFNPETYNQFDENIIDFWESARRLAPELSRLALQLFGICINAASVERLWSNMGFLHSKRRNKLHYKKVLAMAQLQSDILHKRKREDTEKYERQYKRIHIAEPIQEYEDEESEENEEFAFNAFDTSDTEESEEFEDTFTTSNKSRDDIFENTNNGTNILNSEQWIKMIEHWIELVDTENHLDNDDVINEETYNFEVVDFELEHKTPNGSFWFLNNFQELKVEL</sequence>
<dbReference type="SUPFAM" id="SSF53098">
    <property type="entry name" value="Ribonuclease H-like"/>
    <property type="match status" value="1"/>
</dbReference>
<keyword evidence="2" id="KW-0479">Metal-binding</keyword>
<keyword evidence="5" id="KW-0539">Nucleus</keyword>
<dbReference type="OrthoDB" id="2436760at2759"/>
<dbReference type="InterPro" id="IPR052035">
    <property type="entry name" value="ZnF_BED_domain_contain"/>
</dbReference>
<evidence type="ECO:0000256" key="3">
    <source>
        <dbReference type="ARBA" id="ARBA00022771"/>
    </source>
</evidence>
<protein>
    <submittedName>
        <fullName evidence="8">Ribonuclease H-like domain-containing protein</fullName>
    </submittedName>
</protein>
<dbReference type="PANTHER" id="PTHR46481:SF10">
    <property type="entry name" value="ZINC FINGER BED DOMAIN-CONTAINING PROTEIN 39"/>
    <property type="match status" value="1"/>
</dbReference>
<evidence type="ECO:0000313" key="9">
    <source>
        <dbReference type="Proteomes" id="UP000615446"/>
    </source>
</evidence>
<keyword evidence="4" id="KW-0862">Zinc</keyword>
<evidence type="ECO:0000256" key="1">
    <source>
        <dbReference type="ARBA" id="ARBA00004123"/>
    </source>
</evidence>
<dbReference type="PANTHER" id="PTHR46481">
    <property type="entry name" value="ZINC FINGER BED DOMAIN-CONTAINING PROTEIN 4"/>
    <property type="match status" value="1"/>
</dbReference>
<dbReference type="GO" id="GO:0046983">
    <property type="term" value="F:protein dimerization activity"/>
    <property type="evidence" value="ECO:0007669"/>
    <property type="project" value="InterPro"/>
</dbReference>
<comment type="subcellular location">
    <subcellularLocation>
        <location evidence="1">Nucleus</location>
    </subcellularLocation>
</comment>
<feature type="domain" description="HAT C-terminal dimerisation" evidence="7">
    <location>
        <begin position="572"/>
        <end position="643"/>
    </location>
</feature>
<dbReference type="Pfam" id="PF05699">
    <property type="entry name" value="Dimer_Tnp_hAT"/>
    <property type="match status" value="1"/>
</dbReference>
<dbReference type="InterPro" id="IPR012337">
    <property type="entry name" value="RNaseH-like_sf"/>
</dbReference>
<evidence type="ECO:0000256" key="2">
    <source>
        <dbReference type="ARBA" id="ARBA00022723"/>
    </source>
</evidence>
<comment type="caution">
    <text evidence="8">The sequence shown here is derived from an EMBL/GenBank/DDBJ whole genome shotgun (WGS) entry which is preliminary data.</text>
</comment>
<organism evidence="8 9">
    <name type="scientific">Rhizophagus clarus</name>
    <dbReference type="NCBI Taxonomy" id="94130"/>
    <lineage>
        <taxon>Eukaryota</taxon>
        <taxon>Fungi</taxon>
        <taxon>Fungi incertae sedis</taxon>
        <taxon>Mucoromycota</taxon>
        <taxon>Glomeromycotina</taxon>
        <taxon>Glomeromycetes</taxon>
        <taxon>Glomerales</taxon>
        <taxon>Glomeraceae</taxon>
        <taxon>Rhizophagus</taxon>
    </lineage>
</organism>
<dbReference type="Pfam" id="PF04937">
    <property type="entry name" value="DUF659"/>
    <property type="match status" value="1"/>
</dbReference>
<keyword evidence="3" id="KW-0863">Zinc-finger</keyword>
<evidence type="ECO:0000259" key="6">
    <source>
        <dbReference type="Pfam" id="PF04937"/>
    </source>
</evidence>
<evidence type="ECO:0000259" key="7">
    <source>
        <dbReference type="Pfam" id="PF05699"/>
    </source>
</evidence>
<proteinExistence type="predicted"/>
<gene>
    <name evidence="8" type="ORF">RCL2_002621300</name>
</gene>
<name>A0A8H3M7Y1_9GLOM</name>
<dbReference type="AlphaFoldDB" id="A0A8H3M7Y1"/>
<dbReference type="GO" id="GO:0005634">
    <property type="term" value="C:nucleus"/>
    <property type="evidence" value="ECO:0007669"/>
    <property type="project" value="UniProtKB-SubCell"/>
</dbReference>
<dbReference type="EMBL" id="BLAL01000285">
    <property type="protein sequence ID" value="GES99730.1"/>
    <property type="molecule type" value="Genomic_DNA"/>
</dbReference>
<dbReference type="InterPro" id="IPR007021">
    <property type="entry name" value="DUF659"/>
</dbReference>
<dbReference type="GO" id="GO:0008270">
    <property type="term" value="F:zinc ion binding"/>
    <property type="evidence" value="ECO:0007669"/>
    <property type="project" value="UniProtKB-KW"/>
</dbReference>
<evidence type="ECO:0000256" key="5">
    <source>
        <dbReference type="ARBA" id="ARBA00023242"/>
    </source>
</evidence>
<feature type="domain" description="DUF659" evidence="6">
    <location>
        <begin position="180"/>
        <end position="316"/>
    </location>
</feature>